<dbReference type="InterPro" id="IPR007867">
    <property type="entry name" value="GMC_OxRtase_C"/>
</dbReference>
<evidence type="ECO:0000256" key="4">
    <source>
        <dbReference type="ARBA" id="ARBA00023180"/>
    </source>
</evidence>
<dbReference type="InterPro" id="IPR017972">
    <property type="entry name" value="Cyt_P450_CS"/>
</dbReference>
<reference evidence="10" key="1">
    <citation type="submission" date="2021-07" db="EMBL/GenBank/DDBJ databases">
        <authorList>
            <person name="Durling M."/>
        </authorList>
    </citation>
    <scope>NUCLEOTIDE SEQUENCE</scope>
</reference>
<dbReference type="GO" id="GO:0020037">
    <property type="term" value="F:heme binding"/>
    <property type="evidence" value="ECO:0007669"/>
    <property type="project" value="InterPro"/>
</dbReference>
<keyword evidence="11" id="KW-1185">Reference proteome</keyword>
<dbReference type="InterPro" id="IPR036188">
    <property type="entry name" value="FAD/NAD-bd_sf"/>
</dbReference>
<keyword evidence="3 5" id="KW-0408">Iron</keyword>
<evidence type="ECO:0000256" key="1">
    <source>
        <dbReference type="ARBA" id="ARBA00010790"/>
    </source>
</evidence>
<dbReference type="Pfam" id="PF00067">
    <property type="entry name" value="p450"/>
    <property type="match status" value="1"/>
</dbReference>
<accession>A0A9N9KPY0</accession>
<dbReference type="SUPFAM" id="SSF51905">
    <property type="entry name" value="FAD/NAD(P)-binding domain"/>
    <property type="match status" value="1"/>
</dbReference>
<comment type="similarity">
    <text evidence="1">Belongs to the GMC oxidoreductase family.</text>
</comment>
<evidence type="ECO:0000256" key="3">
    <source>
        <dbReference type="ARBA" id="ARBA00023004"/>
    </source>
</evidence>
<feature type="transmembrane region" description="Helical" evidence="7">
    <location>
        <begin position="21"/>
        <end position="43"/>
    </location>
</feature>
<evidence type="ECO:0000256" key="7">
    <source>
        <dbReference type="SAM" id="Phobius"/>
    </source>
</evidence>
<dbReference type="GO" id="GO:0005506">
    <property type="term" value="F:iron ion binding"/>
    <property type="evidence" value="ECO:0007669"/>
    <property type="project" value="InterPro"/>
</dbReference>
<dbReference type="GO" id="GO:0050660">
    <property type="term" value="F:flavin adenine dinucleotide binding"/>
    <property type="evidence" value="ECO:0007669"/>
    <property type="project" value="InterPro"/>
</dbReference>
<dbReference type="Pfam" id="PF00732">
    <property type="entry name" value="GMC_oxred_N"/>
    <property type="match status" value="1"/>
</dbReference>
<dbReference type="AlphaFoldDB" id="A0A9N9KPY0"/>
<dbReference type="SUPFAM" id="SSF48264">
    <property type="entry name" value="Cytochrome P450"/>
    <property type="match status" value="1"/>
</dbReference>
<evidence type="ECO:0000256" key="5">
    <source>
        <dbReference type="PIRSR" id="PIRSR602401-1"/>
    </source>
</evidence>
<dbReference type="PANTHER" id="PTHR11552:SF138">
    <property type="entry name" value="DEHYDROGENASE PKFF-RELATED"/>
    <property type="match status" value="1"/>
</dbReference>
<feature type="transmembrane region" description="Helical" evidence="7">
    <location>
        <begin position="574"/>
        <end position="599"/>
    </location>
</feature>
<evidence type="ECO:0000256" key="2">
    <source>
        <dbReference type="ARBA" id="ARBA00022723"/>
    </source>
</evidence>
<feature type="transmembrane region" description="Helical" evidence="7">
    <location>
        <begin position="506"/>
        <end position="526"/>
    </location>
</feature>
<keyword evidence="4" id="KW-0325">Glycoprotein</keyword>
<feature type="binding site" description="axial binding residue" evidence="5">
    <location>
        <position position="505"/>
    </location>
    <ligand>
        <name>heme</name>
        <dbReference type="ChEBI" id="CHEBI:30413"/>
    </ligand>
    <ligandPart>
        <name>Fe</name>
        <dbReference type="ChEBI" id="CHEBI:18248"/>
    </ligandPart>
</feature>
<evidence type="ECO:0000259" key="9">
    <source>
        <dbReference type="Pfam" id="PF05199"/>
    </source>
</evidence>
<dbReference type="PRINTS" id="PR00463">
    <property type="entry name" value="EP450I"/>
</dbReference>
<keyword evidence="7" id="KW-0472">Membrane</keyword>
<dbReference type="GO" id="GO:0016614">
    <property type="term" value="F:oxidoreductase activity, acting on CH-OH group of donors"/>
    <property type="evidence" value="ECO:0007669"/>
    <property type="project" value="InterPro"/>
</dbReference>
<dbReference type="CDD" id="cd11062">
    <property type="entry name" value="CYP58-like"/>
    <property type="match status" value="1"/>
</dbReference>
<dbReference type="PROSITE" id="PS00086">
    <property type="entry name" value="CYTOCHROME_P450"/>
    <property type="match status" value="1"/>
</dbReference>
<dbReference type="EMBL" id="CAJVRL010000025">
    <property type="protein sequence ID" value="CAG8949922.1"/>
    <property type="molecule type" value="Genomic_DNA"/>
</dbReference>
<dbReference type="Proteomes" id="UP000696280">
    <property type="component" value="Unassembled WGS sequence"/>
</dbReference>
<dbReference type="Pfam" id="PF05199">
    <property type="entry name" value="GMC_oxred_C"/>
    <property type="match status" value="1"/>
</dbReference>
<gene>
    <name evidence="10" type="ORF">HYFRA_00004252</name>
</gene>
<evidence type="ECO:0000256" key="6">
    <source>
        <dbReference type="SAM" id="MobiDB-lite"/>
    </source>
</evidence>
<feature type="region of interest" description="Disordered" evidence="6">
    <location>
        <begin position="764"/>
        <end position="783"/>
    </location>
</feature>
<keyword evidence="2 5" id="KW-0479">Metal-binding</keyword>
<dbReference type="InterPro" id="IPR000172">
    <property type="entry name" value="GMC_OxRdtase_N"/>
</dbReference>
<keyword evidence="5" id="KW-0349">Heme</keyword>
<dbReference type="Gene3D" id="3.30.560.10">
    <property type="entry name" value="Glucose Oxidase, domain 3"/>
    <property type="match status" value="1"/>
</dbReference>
<evidence type="ECO:0000313" key="10">
    <source>
        <dbReference type="EMBL" id="CAG8949922.1"/>
    </source>
</evidence>
<comment type="cofactor">
    <cofactor evidence="5">
        <name>heme</name>
        <dbReference type="ChEBI" id="CHEBI:30413"/>
    </cofactor>
</comment>
<organism evidence="10 11">
    <name type="scientific">Hymenoscyphus fraxineus</name>
    <dbReference type="NCBI Taxonomy" id="746836"/>
    <lineage>
        <taxon>Eukaryota</taxon>
        <taxon>Fungi</taxon>
        <taxon>Dikarya</taxon>
        <taxon>Ascomycota</taxon>
        <taxon>Pezizomycotina</taxon>
        <taxon>Leotiomycetes</taxon>
        <taxon>Helotiales</taxon>
        <taxon>Helotiaceae</taxon>
        <taxon>Hymenoscyphus</taxon>
    </lineage>
</organism>
<name>A0A9N9KPY0_9HELO</name>
<evidence type="ECO:0000313" key="11">
    <source>
        <dbReference type="Proteomes" id="UP000696280"/>
    </source>
</evidence>
<sequence length="1191" mass="131623">MAPRQRKLERCLEFCITSHHIFTMFFSTSWFIVGGVVLLSYVVSKSIYLLYLHPLARFPGPKYAALTSWYEAYFDLIKKPGGTFMFEIERMHQIYGPIVRINPNEVHIKDSEWADVLYVGPAQGIRDKYPPSAHMTGTPLGIFGTVSHHVHRKRRAAISSMFSKRVVNNFEMEIIEKVNLLCKRMRDQLLNNGVAEMRTNFLALTTDTLCSYAFEESLDLLKNEQKAINWQKTIKAVALLTPLARQFTWIIPFALKLPLRPLQFVVPDIARIVALHRDLQKQAGKAIREMQSAQSAADKLIPSVLTVPHSSNIFKVILESQSLPENEKGRKRISQEAFVVMAAGGETTGRVLTTATYFLLANDDALTRLKKELVEVMADNQQLASLTVLEKLPWLVSLSLQIWNNFAADMELKFSQTAVIKESLRITALVTSRLPLVSPNLPLRYKEWEIPAGAPVSMTLRDILLDPGVFDEPLAFRPERWLLSNPQLERISQNYLPFGRGSRMCIGVNLALAELYITIATIFSRFELELHDTLRERDIDVMRDCFIGEVSPSSRGVWVKEIERVSLEQRYASIAFAVNHITIMLILLLTFIYAFTFLANASLFDESVKFQGLLGSHFGVPGLSASYDYVIIGGGTAGLAIANRLSLNTSTTVAVIEAGDFYEFSNGNLSQIPSHASDFTGNNPTAKNPYLDWYMYTEPQPQLKNQVFLYDSGKVIGGTSGRNFLWQIRGTVGCFDKWAADVGDDNYKFSTFLPYFQKTAKFHPPDNSKRPENCSAGFNSSDWSPSGGPAKVGYSAWVNPISSWLGLGLKELGLKELSSLLSGSLMGWAYIALELDPVTQTRSSSEDFLRDAFERSSNLLLYKSTLAKKINIKNGVANGVLVNSGGISYTINATKEVIISAGVMRSPQLLMVSGIGPRATLESKGIPVLSDLPGVGQNLWDNVLVGPTYQVDVVTHNSLADPGFAARMAHEYNQNRTGILTNVGGDIAGFEKLLPPLISNETYRSLEEFFPPDWPHIEYLVLDAYFGTGTDSTSGVPNGKQYVAASIGIVATFSRGNVTIASDDTSENPIISPNWLADPRDQEVAIAAFRRGRQLFETEAMRPIVGQEAFPGANITTDAQILDVIQASANSVYNGAGTNKMGKASDPMAVVGSTGKVFGIDKLRVVDASVFPFLPPGQPSATVCEASFINA</sequence>
<dbReference type="Gene3D" id="1.10.630.10">
    <property type="entry name" value="Cytochrome P450"/>
    <property type="match status" value="1"/>
</dbReference>
<dbReference type="InterPro" id="IPR036396">
    <property type="entry name" value="Cyt_P450_sf"/>
</dbReference>
<evidence type="ECO:0000259" key="8">
    <source>
        <dbReference type="Pfam" id="PF00732"/>
    </source>
</evidence>
<keyword evidence="7" id="KW-1133">Transmembrane helix</keyword>
<dbReference type="InterPro" id="IPR001128">
    <property type="entry name" value="Cyt_P450"/>
</dbReference>
<dbReference type="GO" id="GO:0004497">
    <property type="term" value="F:monooxygenase activity"/>
    <property type="evidence" value="ECO:0007669"/>
    <property type="project" value="InterPro"/>
</dbReference>
<dbReference type="InterPro" id="IPR002401">
    <property type="entry name" value="Cyt_P450_E_grp-I"/>
</dbReference>
<dbReference type="InterPro" id="IPR012132">
    <property type="entry name" value="GMC_OxRdtase"/>
</dbReference>
<keyword evidence="7" id="KW-0812">Transmembrane</keyword>
<dbReference type="Gene3D" id="3.50.50.60">
    <property type="entry name" value="FAD/NAD(P)-binding domain"/>
    <property type="match status" value="1"/>
</dbReference>
<dbReference type="GO" id="GO:0044550">
    <property type="term" value="P:secondary metabolite biosynthetic process"/>
    <property type="evidence" value="ECO:0007669"/>
    <property type="project" value="TreeGrafter"/>
</dbReference>
<feature type="domain" description="Glucose-methanol-choline oxidoreductase N-terminal" evidence="8">
    <location>
        <begin position="627"/>
        <end position="941"/>
    </location>
</feature>
<dbReference type="OrthoDB" id="3945418at2759"/>
<dbReference type="PRINTS" id="PR00385">
    <property type="entry name" value="P450"/>
</dbReference>
<dbReference type="PANTHER" id="PTHR11552">
    <property type="entry name" value="GLUCOSE-METHANOL-CHOLINE GMC OXIDOREDUCTASE"/>
    <property type="match status" value="1"/>
</dbReference>
<dbReference type="GO" id="GO:0016705">
    <property type="term" value="F:oxidoreductase activity, acting on paired donors, with incorporation or reduction of molecular oxygen"/>
    <property type="evidence" value="ECO:0007669"/>
    <property type="project" value="InterPro"/>
</dbReference>
<proteinExistence type="inferred from homology"/>
<feature type="domain" description="Glucose-methanol-choline oxidoreductase C-terminal" evidence="9">
    <location>
        <begin position="1053"/>
        <end position="1183"/>
    </location>
</feature>
<protein>
    <submittedName>
        <fullName evidence="10">Uncharacterized protein</fullName>
    </submittedName>
</protein>
<dbReference type="SUPFAM" id="SSF54373">
    <property type="entry name" value="FAD-linked reductases, C-terminal domain"/>
    <property type="match status" value="1"/>
</dbReference>
<comment type="caution">
    <text evidence="10">The sequence shown here is derived from an EMBL/GenBank/DDBJ whole genome shotgun (WGS) entry which is preliminary data.</text>
</comment>